<sequence>MYFDSNLEQVTMNSRVPTDANAASSRER</sequence>
<feature type="non-terminal residue" evidence="2">
    <location>
        <position position="28"/>
    </location>
</feature>
<gene>
    <name evidence="2" type="ORF">OVN521_LOCUS36741</name>
</gene>
<reference evidence="2" key="1">
    <citation type="submission" date="2021-02" db="EMBL/GenBank/DDBJ databases">
        <authorList>
            <person name="Nowell W R."/>
        </authorList>
    </citation>
    <scope>NUCLEOTIDE SEQUENCE</scope>
</reference>
<dbReference type="AlphaFoldDB" id="A0A820R6M5"/>
<proteinExistence type="predicted"/>
<accession>A0A820R6M5</accession>
<evidence type="ECO:0000313" key="3">
    <source>
        <dbReference type="Proteomes" id="UP000663866"/>
    </source>
</evidence>
<evidence type="ECO:0000313" key="2">
    <source>
        <dbReference type="EMBL" id="CAF4431736.1"/>
    </source>
</evidence>
<comment type="caution">
    <text evidence="2">The sequence shown here is derived from an EMBL/GenBank/DDBJ whole genome shotgun (WGS) entry which is preliminary data.</text>
</comment>
<name>A0A820R6M5_9BILA</name>
<dbReference type="EMBL" id="CAJOBG010043896">
    <property type="protein sequence ID" value="CAF4431736.1"/>
    <property type="molecule type" value="Genomic_DNA"/>
</dbReference>
<keyword evidence="3" id="KW-1185">Reference proteome</keyword>
<feature type="region of interest" description="Disordered" evidence="1">
    <location>
        <begin position="1"/>
        <end position="28"/>
    </location>
</feature>
<organism evidence="2 3">
    <name type="scientific">Rotaria magnacalcarata</name>
    <dbReference type="NCBI Taxonomy" id="392030"/>
    <lineage>
        <taxon>Eukaryota</taxon>
        <taxon>Metazoa</taxon>
        <taxon>Spiralia</taxon>
        <taxon>Gnathifera</taxon>
        <taxon>Rotifera</taxon>
        <taxon>Eurotatoria</taxon>
        <taxon>Bdelloidea</taxon>
        <taxon>Philodinida</taxon>
        <taxon>Philodinidae</taxon>
        <taxon>Rotaria</taxon>
    </lineage>
</organism>
<evidence type="ECO:0000256" key="1">
    <source>
        <dbReference type="SAM" id="MobiDB-lite"/>
    </source>
</evidence>
<protein>
    <submittedName>
        <fullName evidence="2">Uncharacterized protein</fullName>
    </submittedName>
</protein>
<dbReference type="Proteomes" id="UP000663866">
    <property type="component" value="Unassembled WGS sequence"/>
</dbReference>